<keyword evidence="2 4" id="KW-0863">Zinc-finger</keyword>
<proteinExistence type="predicted"/>
<evidence type="ECO:0000313" key="8">
    <source>
        <dbReference type="EMBL" id="PMD43885.1"/>
    </source>
</evidence>
<dbReference type="Proteomes" id="UP000235786">
    <property type="component" value="Unassembled WGS sequence"/>
</dbReference>
<keyword evidence="3" id="KW-0862">Zinc</keyword>
<evidence type="ECO:0000256" key="5">
    <source>
        <dbReference type="SAM" id="Coils"/>
    </source>
</evidence>
<dbReference type="AlphaFoldDB" id="A0A2J6RZF8"/>
<evidence type="ECO:0000256" key="3">
    <source>
        <dbReference type="ARBA" id="ARBA00022833"/>
    </source>
</evidence>
<dbReference type="EMBL" id="KZ613941">
    <property type="protein sequence ID" value="PMD43885.1"/>
    <property type="molecule type" value="Genomic_DNA"/>
</dbReference>
<feature type="coiled-coil region" evidence="5">
    <location>
        <begin position="304"/>
        <end position="355"/>
    </location>
</feature>
<dbReference type="Pfam" id="PF00628">
    <property type="entry name" value="PHD"/>
    <property type="match status" value="1"/>
</dbReference>
<dbReference type="InterPro" id="IPR011011">
    <property type="entry name" value="Znf_FYVE_PHD"/>
</dbReference>
<evidence type="ECO:0000256" key="1">
    <source>
        <dbReference type="ARBA" id="ARBA00022723"/>
    </source>
</evidence>
<dbReference type="PROSITE" id="PS01359">
    <property type="entry name" value="ZF_PHD_1"/>
    <property type="match status" value="1"/>
</dbReference>
<gene>
    <name evidence="8" type="ORF">L207DRAFT_482494</name>
</gene>
<feature type="domain" description="PHD-type" evidence="7">
    <location>
        <begin position="26"/>
        <end position="75"/>
    </location>
</feature>
<dbReference type="InterPro" id="IPR019787">
    <property type="entry name" value="Znf_PHD-finger"/>
</dbReference>
<dbReference type="InterPro" id="IPR013083">
    <property type="entry name" value="Znf_RING/FYVE/PHD"/>
</dbReference>
<evidence type="ECO:0000256" key="4">
    <source>
        <dbReference type="PROSITE-ProRule" id="PRU00146"/>
    </source>
</evidence>
<evidence type="ECO:0000256" key="2">
    <source>
        <dbReference type="ARBA" id="ARBA00022771"/>
    </source>
</evidence>
<keyword evidence="1" id="KW-0479">Metal-binding</keyword>
<feature type="region of interest" description="Disordered" evidence="6">
    <location>
        <begin position="194"/>
        <end position="249"/>
    </location>
</feature>
<sequence length="368" mass="41022">MADVLVSQADDQAWVGGEHFFDALHDPFCFTCGYGDENIIACKTCARCYHSECMYPPMEPNQVPEIWFCPVCVARNWHVPPVQNQLPAAKIAGSLPLSIPFQSGNIDVVEQYGNTNAADIIGLPNQKSATIAECSRITENATQSCKDTQAWKETERWKENSSYTPRGYLLDPSSGDKFIPLYGEGATIPLSEVEGCRPRSSDEVHSVEESTRHIQSHVGVASSIPSTSQSKPRRTGKLTGSESAPRKRYKYSDIPADVEKALDLIKNHLINVSQPRKSEVDVEDKAQVLAQKMKIQEGEMLICRQELQTVKQKLSIELSDAETLRAENADLRKEVQELRAMVRQKEDQMKNWQNMLRGVIGAEIGNAV</sequence>
<protein>
    <recommendedName>
        <fullName evidence="7">PHD-type domain-containing protein</fullName>
    </recommendedName>
</protein>
<keyword evidence="9" id="KW-1185">Reference proteome</keyword>
<evidence type="ECO:0000313" key="9">
    <source>
        <dbReference type="Proteomes" id="UP000235786"/>
    </source>
</evidence>
<dbReference type="OrthoDB" id="336088at2759"/>
<feature type="compositionally biased region" description="Basic and acidic residues" evidence="6">
    <location>
        <begin position="194"/>
        <end position="212"/>
    </location>
</feature>
<keyword evidence="5" id="KW-0175">Coiled coil</keyword>
<dbReference type="InterPro" id="IPR019786">
    <property type="entry name" value="Zinc_finger_PHD-type_CS"/>
</dbReference>
<dbReference type="SUPFAM" id="SSF57903">
    <property type="entry name" value="FYVE/PHD zinc finger"/>
    <property type="match status" value="1"/>
</dbReference>
<dbReference type="Gene3D" id="3.30.40.10">
    <property type="entry name" value="Zinc/RING finger domain, C3HC4 (zinc finger)"/>
    <property type="match status" value="1"/>
</dbReference>
<reference evidence="8 9" key="1">
    <citation type="submission" date="2016-04" db="EMBL/GenBank/DDBJ databases">
        <title>A degradative enzymes factory behind the ericoid mycorrhizal symbiosis.</title>
        <authorList>
            <consortium name="DOE Joint Genome Institute"/>
            <person name="Martino E."/>
            <person name="Morin E."/>
            <person name="Grelet G."/>
            <person name="Kuo A."/>
            <person name="Kohler A."/>
            <person name="Daghino S."/>
            <person name="Barry K."/>
            <person name="Choi C."/>
            <person name="Cichocki N."/>
            <person name="Clum A."/>
            <person name="Copeland A."/>
            <person name="Hainaut M."/>
            <person name="Haridas S."/>
            <person name="Labutti K."/>
            <person name="Lindquist E."/>
            <person name="Lipzen A."/>
            <person name="Khouja H.-R."/>
            <person name="Murat C."/>
            <person name="Ohm R."/>
            <person name="Olson A."/>
            <person name="Spatafora J."/>
            <person name="Veneault-Fourrey C."/>
            <person name="Henrissat B."/>
            <person name="Grigoriev I."/>
            <person name="Martin F."/>
            <person name="Perotto S."/>
        </authorList>
    </citation>
    <scope>NUCLEOTIDE SEQUENCE [LARGE SCALE GENOMIC DNA]</scope>
    <source>
        <strain evidence="8 9">F</strain>
    </source>
</reference>
<dbReference type="InterPro" id="IPR001965">
    <property type="entry name" value="Znf_PHD"/>
</dbReference>
<evidence type="ECO:0000259" key="7">
    <source>
        <dbReference type="PROSITE" id="PS50016"/>
    </source>
</evidence>
<dbReference type="SMART" id="SM00249">
    <property type="entry name" value="PHD"/>
    <property type="match status" value="1"/>
</dbReference>
<dbReference type="GO" id="GO:0008270">
    <property type="term" value="F:zinc ion binding"/>
    <property type="evidence" value="ECO:0007669"/>
    <property type="project" value="UniProtKB-KW"/>
</dbReference>
<accession>A0A2J6RZF8</accession>
<evidence type="ECO:0000256" key="6">
    <source>
        <dbReference type="SAM" id="MobiDB-lite"/>
    </source>
</evidence>
<dbReference type="PROSITE" id="PS50016">
    <property type="entry name" value="ZF_PHD_2"/>
    <property type="match status" value="1"/>
</dbReference>
<name>A0A2J6RZF8_HYAVF</name>
<organism evidence="8 9">
    <name type="scientific">Hyaloscypha variabilis (strain UAMH 11265 / GT02V1 / F)</name>
    <name type="common">Meliniomyces variabilis</name>
    <dbReference type="NCBI Taxonomy" id="1149755"/>
    <lineage>
        <taxon>Eukaryota</taxon>
        <taxon>Fungi</taxon>
        <taxon>Dikarya</taxon>
        <taxon>Ascomycota</taxon>
        <taxon>Pezizomycotina</taxon>
        <taxon>Leotiomycetes</taxon>
        <taxon>Helotiales</taxon>
        <taxon>Hyaloscyphaceae</taxon>
        <taxon>Hyaloscypha</taxon>
        <taxon>Hyaloscypha variabilis</taxon>
    </lineage>
</organism>